<dbReference type="PROSITE" id="PS51683">
    <property type="entry name" value="SAM_OMT_II"/>
    <property type="match status" value="1"/>
</dbReference>
<dbReference type="GO" id="GO:0032259">
    <property type="term" value="P:methylation"/>
    <property type="evidence" value="ECO:0000318"/>
    <property type="project" value="GO_Central"/>
</dbReference>
<feature type="domain" description="O-methyltransferase C-terminal" evidence="6">
    <location>
        <begin position="139"/>
        <end position="334"/>
    </location>
</feature>
<dbReference type="KEGG" id="nve:5519567"/>
<dbReference type="InterPro" id="IPR036388">
    <property type="entry name" value="WH-like_DNA-bd_sf"/>
</dbReference>
<dbReference type="FunFam" id="1.10.10.10:FF:000358">
    <property type="entry name" value="Acetylserotonin O-methyltransferase"/>
    <property type="match status" value="1"/>
</dbReference>
<dbReference type="InterPro" id="IPR001077">
    <property type="entry name" value="COMT_C"/>
</dbReference>
<dbReference type="FunFam" id="3.40.50.150:FF:000146">
    <property type="entry name" value="Acetylserotonin O-methyltransferase"/>
    <property type="match status" value="1"/>
</dbReference>
<evidence type="ECO:0000313" key="9">
    <source>
        <dbReference type="Proteomes" id="UP000001593"/>
    </source>
</evidence>
<dbReference type="InterPro" id="IPR036390">
    <property type="entry name" value="WH_DNA-bd_sf"/>
</dbReference>
<dbReference type="PhylomeDB" id="A7RLU9"/>
<proteinExistence type="predicted"/>
<dbReference type="GO" id="GO:0008171">
    <property type="term" value="F:O-methyltransferase activity"/>
    <property type="evidence" value="ECO:0000318"/>
    <property type="project" value="GO_Central"/>
</dbReference>
<dbReference type="PANTHER" id="PTHR11746">
    <property type="entry name" value="O-METHYLTRANSFERASE"/>
    <property type="match status" value="1"/>
</dbReference>
<dbReference type="InterPro" id="IPR029063">
    <property type="entry name" value="SAM-dependent_MTases_sf"/>
</dbReference>
<dbReference type="CDD" id="cd02440">
    <property type="entry name" value="AdoMet_MTases"/>
    <property type="match status" value="1"/>
</dbReference>
<accession>A7RLU9</accession>
<dbReference type="Proteomes" id="UP000001593">
    <property type="component" value="Unassembled WGS sequence"/>
</dbReference>
<protein>
    <recommendedName>
        <fullName evidence="10">Acetylserotonin O-methyltransferase</fullName>
    </recommendedName>
</protein>
<feature type="active site" description="Proton acceptor" evidence="5">
    <location>
        <position position="261"/>
    </location>
</feature>
<organism evidence="8 9">
    <name type="scientific">Nematostella vectensis</name>
    <name type="common">Starlet sea anemone</name>
    <dbReference type="NCBI Taxonomy" id="45351"/>
    <lineage>
        <taxon>Eukaryota</taxon>
        <taxon>Metazoa</taxon>
        <taxon>Cnidaria</taxon>
        <taxon>Anthozoa</taxon>
        <taxon>Hexacorallia</taxon>
        <taxon>Actiniaria</taxon>
        <taxon>Edwardsiidae</taxon>
        <taxon>Nematostella</taxon>
    </lineage>
</organism>
<dbReference type="InterPro" id="IPR016461">
    <property type="entry name" value="COMT-like"/>
</dbReference>
<dbReference type="GO" id="GO:0046983">
    <property type="term" value="F:protein dimerization activity"/>
    <property type="evidence" value="ECO:0007669"/>
    <property type="project" value="InterPro"/>
</dbReference>
<dbReference type="HOGENOM" id="CLU_005533_4_2_1"/>
<dbReference type="EMBL" id="DS469519">
    <property type="protein sequence ID" value="EDO47395.1"/>
    <property type="molecule type" value="Genomic_DNA"/>
</dbReference>
<dbReference type="PIRSF" id="PIRSF005739">
    <property type="entry name" value="O-mtase"/>
    <property type="match status" value="1"/>
</dbReference>
<keyword evidence="9" id="KW-1185">Reference proteome</keyword>
<dbReference type="InParanoid" id="A7RLU9"/>
<dbReference type="STRING" id="45351.A7RLU9"/>
<gene>
    <name evidence="8" type="ORF">NEMVEDRAFT_v1g179511</name>
</gene>
<evidence type="ECO:0000256" key="5">
    <source>
        <dbReference type="PIRSR" id="PIRSR005739-1"/>
    </source>
</evidence>
<dbReference type="Gene3D" id="3.40.50.150">
    <property type="entry name" value="Vaccinia Virus protein VP39"/>
    <property type="match status" value="1"/>
</dbReference>
<evidence type="ECO:0000259" key="7">
    <source>
        <dbReference type="Pfam" id="PF08100"/>
    </source>
</evidence>
<evidence type="ECO:0008006" key="10">
    <source>
        <dbReference type="Google" id="ProtNLM"/>
    </source>
</evidence>
<dbReference type="AlphaFoldDB" id="A7RLU9"/>
<evidence type="ECO:0000256" key="4">
    <source>
        <dbReference type="ARBA" id="ARBA00022691"/>
    </source>
</evidence>
<dbReference type="SUPFAM" id="SSF46785">
    <property type="entry name" value="Winged helix' DNA-binding domain"/>
    <property type="match status" value="1"/>
</dbReference>
<dbReference type="OrthoDB" id="10267058at2759"/>
<dbReference type="Pfam" id="PF08100">
    <property type="entry name" value="Dimerisation"/>
    <property type="match status" value="1"/>
</dbReference>
<evidence type="ECO:0000256" key="1">
    <source>
        <dbReference type="ARBA" id="ARBA00011738"/>
    </source>
</evidence>
<comment type="subunit">
    <text evidence="1">Homodimer.</text>
</comment>
<keyword evidence="3" id="KW-0808">Transferase</keyword>
<name>A7RLU9_NEMVE</name>
<dbReference type="eggNOG" id="KOG3178">
    <property type="taxonomic scope" value="Eukaryota"/>
</dbReference>
<dbReference type="FunCoup" id="A7RLU9">
    <property type="interactions" value="2"/>
</dbReference>
<evidence type="ECO:0000259" key="6">
    <source>
        <dbReference type="Pfam" id="PF00891"/>
    </source>
</evidence>
<dbReference type="Gene3D" id="1.10.10.10">
    <property type="entry name" value="Winged helix-like DNA-binding domain superfamily/Winged helix DNA-binding domain"/>
    <property type="match status" value="1"/>
</dbReference>
<sequence length="355" mass="39532">MDGTSIQETKQHPQLPKEFVERVFLGFASTQALFAACKLKIFDSLHEQPNSASGLREKLSTDTHLMGLTMLLDTLVSLQLLHKDTSVVPNQYENTPAADRFLVTTSKHSFTGFVKFFMTQVQPRLTTDNLVRAIQEEETVIGETWKVLYQTKEDILVFHEGFDHLMSIEAPTLLSAFDLGGFTHICDLGGGTGRLAYEASQLYPDKKLTVFELPQVVDVADQFKPCADDYPNRDHVSFIGGDLFTDDLPKADLFTMVRIVHDWGEEKSDLLLGKIFRTLPSGGGVLLGEILLPEDKTGHITGNLMSMLMLAFADSGSRERTAQEYKELLQKHGFVNVQARTTDAAFCDAILAIKP</sequence>
<dbReference type="Pfam" id="PF00891">
    <property type="entry name" value="Methyltransf_2"/>
    <property type="match status" value="1"/>
</dbReference>
<dbReference type="SUPFAM" id="SSF53335">
    <property type="entry name" value="S-adenosyl-L-methionine-dependent methyltransferases"/>
    <property type="match status" value="1"/>
</dbReference>
<keyword evidence="4" id="KW-0949">S-adenosyl-L-methionine</keyword>
<evidence type="ECO:0000313" key="8">
    <source>
        <dbReference type="EMBL" id="EDO47395.1"/>
    </source>
</evidence>
<dbReference type="GO" id="GO:0008757">
    <property type="term" value="F:S-adenosylmethionine-dependent methyltransferase activity"/>
    <property type="evidence" value="ECO:0000318"/>
    <property type="project" value="GO_Central"/>
</dbReference>
<keyword evidence="2" id="KW-0489">Methyltransferase</keyword>
<reference evidence="8 9" key="1">
    <citation type="journal article" date="2007" name="Science">
        <title>Sea anemone genome reveals ancestral eumetazoan gene repertoire and genomic organization.</title>
        <authorList>
            <person name="Putnam N.H."/>
            <person name="Srivastava M."/>
            <person name="Hellsten U."/>
            <person name="Dirks B."/>
            <person name="Chapman J."/>
            <person name="Salamov A."/>
            <person name="Terry A."/>
            <person name="Shapiro H."/>
            <person name="Lindquist E."/>
            <person name="Kapitonov V.V."/>
            <person name="Jurka J."/>
            <person name="Genikhovich G."/>
            <person name="Grigoriev I.V."/>
            <person name="Lucas S.M."/>
            <person name="Steele R.E."/>
            <person name="Finnerty J.R."/>
            <person name="Technau U."/>
            <person name="Martindale M.Q."/>
            <person name="Rokhsar D.S."/>
        </authorList>
    </citation>
    <scope>NUCLEOTIDE SEQUENCE [LARGE SCALE GENOMIC DNA]</scope>
    <source>
        <strain evidence="9">CH2 X CH6</strain>
    </source>
</reference>
<dbReference type="InterPro" id="IPR012967">
    <property type="entry name" value="COMT_dimerisation"/>
</dbReference>
<dbReference type="OMA" id="MQLCSAS"/>
<feature type="domain" description="O-methyltransferase dimerisation" evidence="7">
    <location>
        <begin position="23"/>
        <end position="103"/>
    </location>
</feature>
<evidence type="ECO:0000256" key="3">
    <source>
        <dbReference type="ARBA" id="ARBA00022679"/>
    </source>
</evidence>
<evidence type="ECO:0000256" key="2">
    <source>
        <dbReference type="ARBA" id="ARBA00022603"/>
    </source>
</evidence>